<feature type="chain" id="PRO_5040507494" evidence="1">
    <location>
        <begin position="31"/>
        <end position="101"/>
    </location>
</feature>
<evidence type="ECO:0000313" key="2">
    <source>
        <dbReference type="EMBL" id="KAF9140876.1"/>
    </source>
</evidence>
<sequence>MAFKISSLVALATSMVLVAMSSAPEAQVAADTFPQWCICGDPKVNGQSVVGWLSQNNCYAASGNWDGGSCGLKSQDRFDRFISGCKRTLDITPKPNPICWH</sequence>
<organism evidence="2 3">
    <name type="scientific">Linnemannia schmuckeri</name>
    <dbReference type="NCBI Taxonomy" id="64567"/>
    <lineage>
        <taxon>Eukaryota</taxon>
        <taxon>Fungi</taxon>
        <taxon>Fungi incertae sedis</taxon>
        <taxon>Mucoromycota</taxon>
        <taxon>Mortierellomycotina</taxon>
        <taxon>Mortierellomycetes</taxon>
        <taxon>Mortierellales</taxon>
        <taxon>Mortierellaceae</taxon>
        <taxon>Linnemannia</taxon>
    </lineage>
</organism>
<comment type="caution">
    <text evidence="2">The sequence shown here is derived from an EMBL/GenBank/DDBJ whole genome shotgun (WGS) entry which is preliminary data.</text>
</comment>
<reference evidence="2" key="1">
    <citation type="journal article" date="2020" name="Fungal Divers.">
        <title>Resolving the Mortierellaceae phylogeny through synthesis of multi-gene phylogenetics and phylogenomics.</title>
        <authorList>
            <person name="Vandepol N."/>
            <person name="Liber J."/>
            <person name="Desiro A."/>
            <person name="Na H."/>
            <person name="Kennedy M."/>
            <person name="Barry K."/>
            <person name="Grigoriev I.V."/>
            <person name="Miller A.N."/>
            <person name="O'Donnell K."/>
            <person name="Stajich J.E."/>
            <person name="Bonito G."/>
        </authorList>
    </citation>
    <scope>NUCLEOTIDE SEQUENCE</scope>
    <source>
        <strain evidence="2">NRRL 6426</strain>
    </source>
</reference>
<evidence type="ECO:0000256" key="1">
    <source>
        <dbReference type="SAM" id="SignalP"/>
    </source>
</evidence>
<feature type="signal peptide" evidence="1">
    <location>
        <begin position="1"/>
        <end position="30"/>
    </location>
</feature>
<accession>A0A9P5RT55</accession>
<protein>
    <submittedName>
        <fullName evidence="2">Uncharacterized protein</fullName>
    </submittedName>
</protein>
<dbReference type="OrthoDB" id="2432361at2759"/>
<keyword evidence="1" id="KW-0732">Signal</keyword>
<name>A0A9P5RT55_9FUNG</name>
<dbReference type="EMBL" id="JAAAUQ010001269">
    <property type="protein sequence ID" value="KAF9140876.1"/>
    <property type="molecule type" value="Genomic_DNA"/>
</dbReference>
<proteinExistence type="predicted"/>
<evidence type="ECO:0000313" key="3">
    <source>
        <dbReference type="Proteomes" id="UP000748756"/>
    </source>
</evidence>
<dbReference type="AlphaFoldDB" id="A0A9P5RT55"/>
<gene>
    <name evidence="2" type="ORF">BG015_001477</name>
</gene>
<keyword evidence="3" id="KW-1185">Reference proteome</keyword>
<dbReference type="Proteomes" id="UP000748756">
    <property type="component" value="Unassembled WGS sequence"/>
</dbReference>